<feature type="chain" id="PRO_5045467818" evidence="3">
    <location>
        <begin position="36"/>
        <end position="409"/>
    </location>
</feature>
<dbReference type="Gene3D" id="3.40.190.10">
    <property type="entry name" value="Periplasmic binding protein-like II"/>
    <property type="match status" value="2"/>
</dbReference>
<evidence type="ECO:0000313" key="5">
    <source>
        <dbReference type="EMBL" id="XAN06718.1"/>
    </source>
</evidence>
<feature type="region of interest" description="Disordered" evidence="2">
    <location>
        <begin position="258"/>
        <end position="297"/>
    </location>
</feature>
<name>A0ABZ3FKY9_9ACTN</name>
<feature type="signal peptide" evidence="3">
    <location>
        <begin position="1"/>
        <end position="35"/>
    </location>
</feature>
<keyword evidence="6" id="KW-1185">Reference proteome</keyword>
<evidence type="ECO:0000313" key="6">
    <source>
        <dbReference type="Proteomes" id="UP001442841"/>
    </source>
</evidence>
<organism evidence="5 6">
    <name type="scientific">Ammonicoccus fulvus</name>
    <dbReference type="NCBI Taxonomy" id="3138240"/>
    <lineage>
        <taxon>Bacteria</taxon>
        <taxon>Bacillati</taxon>
        <taxon>Actinomycetota</taxon>
        <taxon>Actinomycetes</taxon>
        <taxon>Propionibacteriales</taxon>
        <taxon>Propionibacteriaceae</taxon>
        <taxon>Ammonicoccus</taxon>
    </lineage>
</organism>
<reference evidence="5 6" key="1">
    <citation type="submission" date="2024-04" db="EMBL/GenBank/DDBJ databases">
        <title>Isolation of an actinomycete strain from pig manure.</title>
        <authorList>
            <person name="Gong T."/>
            <person name="Yu Z."/>
            <person name="An M."/>
            <person name="Wei C."/>
            <person name="Yang W."/>
            <person name="Liu L."/>
        </authorList>
    </citation>
    <scope>NUCLEOTIDE SEQUENCE [LARGE SCALE GENOMIC DNA]</scope>
    <source>
        <strain evidence="5 6">ZF39</strain>
    </source>
</reference>
<protein>
    <submittedName>
        <fullName evidence="5">Substrate-binding domain-containing protein</fullName>
    </submittedName>
</protein>
<accession>A0ABZ3FKY9</accession>
<dbReference type="SUPFAM" id="SSF53850">
    <property type="entry name" value="Periplasmic binding protein-like II"/>
    <property type="match status" value="1"/>
</dbReference>
<dbReference type="PANTHER" id="PTHR42996">
    <property type="entry name" value="PHOSPHATE-BINDING PROTEIN PSTS"/>
    <property type="match status" value="1"/>
</dbReference>
<dbReference type="RefSeq" id="WP_425308147.1">
    <property type="nucleotide sequence ID" value="NZ_CP154795.1"/>
</dbReference>
<evidence type="ECO:0000256" key="1">
    <source>
        <dbReference type="ARBA" id="ARBA00008725"/>
    </source>
</evidence>
<evidence type="ECO:0000256" key="3">
    <source>
        <dbReference type="SAM" id="SignalP"/>
    </source>
</evidence>
<dbReference type="Pfam" id="PF12849">
    <property type="entry name" value="PBP_like_2"/>
    <property type="match status" value="1"/>
</dbReference>
<dbReference type="PROSITE" id="PS51257">
    <property type="entry name" value="PROKAR_LIPOPROTEIN"/>
    <property type="match status" value="1"/>
</dbReference>
<dbReference type="EMBL" id="CP154795">
    <property type="protein sequence ID" value="XAN06718.1"/>
    <property type="molecule type" value="Genomic_DNA"/>
</dbReference>
<dbReference type="PANTHER" id="PTHR42996:SF1">
    <property type="entry name" value="PHOSPHATE-BINDING PROTEIN PSTS"/>
    <property type="match status" value="1"/>
</dbReference>
<dbReference type="InterPro" id="IPR024370">
    <property type="entry name" value="PBP_domain"/>
</dbReference>
<dbReference type="InterPro" id="IPR050962">
    <property type="entry name" value="Phosphate-bind_PstS"/>
</dbReference>
<feature type="compositionally biased region" description="Low complexity" evidence="2">
    <location>
        <begin position="265"/>
        <end position="289"/>
    </location>
</feature>
<feature type="domain" description="PBP" evidence="4">
    <location>
        <begin position="50"/>
        <end position="254"/>
    </location>
</feature>
<gene>
    <name evidence="5" type="ORF">AADG42_05145</name>
</gene>
<evidence type="ECO:0000256" key="2">
    <source>
        <dbReference type="SAM" id="MobiDB-lite"/>
    </source>
</evidence>
<dbReference type="Proteomes" id="UP001442841">
    <property type="component" value="Chromosome"/>
</dbReference>
<comment type="similarity">
    <text evidence="1">Belongs to the PstS family.</text>
</comment>
<sequence length="409" mass="42784">MLFRFPLPHPRRLGAGLIGVSLVLALSGCPATPSAGPGQTGPTPDPAYACPAGDLLIEGNPTDQTLVETRAADYSAMCRNAGRLLVSAARDAGTSSFLNGLVHISAADSPLDATQQEQAKVRCLSHPAWHLPVTVDPVALVYRIDGVTDLTLRPETLAKVFSGIITHWNDADIVADNPGVRLPAQRIEVVPRSGRTGLTEAVGSYLSREAPAQWTVGANPAWRGQGQARATAQEVLDTVSTTPGALAYVEYSQLTTEVLSPTPTPGAGTPNGESAQSPGATPTAGTTASPRPPASSTPALVRLLRNDAPVALTPTSADAAVQGMRAWEGPDLVVDPASLGEAPGAWPIHRVSYQVLCSAGMRADVTALEKDWLTYLVDDNTQSTFAEEGRIALPAPLRDRVRQSVAALR</sequence>
<keyword evidence="3" id="KW-0732">Signal</keyword>
<proteinExistence type="inferred from homology"/>
<evidence type="ECO:0000259" key="4">
    <source>
        <dbReference type="Pfam" id="PF12849"/>
    </source>
</evidence>